<dbReference type="PROSITE" id="PS50179">
    <property type="entry name" value="VHS"/>
    <property type="match status" value="1"/>
</dbReference>
<dbReference type="Pfam" id="PF00790">
    <property type="entry name" value="VHS"/>
    <property type="match status" value="1"/>
</dbReference>
<feature type="compositionally biased region" description="Low complexity" evidence="3">
    <location>
        <begin position="168"/>
        <end position="179"/>
    </location>
</feature>
<dbReference type="Gene3D" id="1.20.58.160">
    <property type="match status" value="1"/>
</dbReference>
<dbReference type="GO" id="GO:0043130">
    <property type="term" value="F:ubiquitin binding"/>
    <property type="evidence" value="ECO:0007669"/>
    <property type="project" value="InterPro"/>
</dbReference>
<sequence length="479" mass="56353">MSFLKKSKISSSVQQVTSDFLIQLDWNQVFRLIVYIDVNTKVQQEYFNVVHKRIKSKNSQVVTHSLHLLDASVQHISNFYRFVASKSLLNTLVKIIEKKNPSVRSDYIIDMIRRWKNLYPTVSLFKLVLNQLEKKRIIFPRPDQIEKIPKFRQSIKNQLRTQLHNKLSKSSSSRPSSNNRKGKNSYSMYGGGSKEIKINNNVSTQRQSRNPMQTTQVNNNNRIVQNNGYFVQKKQISEEQVIKIQKHLFSIQEVTEKLYNILKNWDKNIDINENQEVLKLVNDCRKISVRLLQLSDKYQDHRELLHLILLRIDEIHRALKLFAQITNPKLISKTKSHSKKNTKSKKKSKSKSKSKSKTREKRITLQNNTNKNKNKLNTNGEEEEEEVIEIYNGKNNQENEKDKKNNIFQEKKDFIMEDLLGIELQPTNTSNNNFETVLLEPIKSNEKEKEKEKEKGNFDNLINFDEEQSMNKNNNSDIF</sequence>
<dbReference type="SMART" id="SM00288">
    <property type="entry name" value="VHS"/>
    <property type="match status" value="1"/>
</dbReference>
<comment type="caution">
    <text evidence="5">The sequence shown here is derived from an EMBL/GenBank/DDBJ whole genome shotgun (WGS) entry which is preliminary data.</text>
</comment>
<dbReference type="GO" id="GO:0043328">
    <property type="term" value="P:protein transport to vacuole involved in ubiquitin-dependent protein catabolic process via the multivesicular body sorting pathway"/>
    <property type="evidence" value="ECO:0007669"/>
    <property type="project" value="InterPro"/>
</dbReference>
<evidence type="ECO:0000256" key="1">
    <source>
        <dbReference type="ARBA" id="ARBA00004170"/>
    </source>
</evidence>
<feature type="compositionally biased region" description="Polar residues" evidence="3">
    <location>
        <begin position="470"/>
        <end position="479"/>
    </location>
</feature>
<dbReference type="SUPFAM" id="SSF48464">
    <property type="entry name" value="ENTH/VHS domain"/>
    <property type="match status" value="1"/>
</dbReference>
<dbReference type="GO" id="GO:0016020">
    <property type="term" value="C:membrane"/>
    <property type="evidence" value="ECO:0007669"/>
    <property type="project" value="UniProtKB-SubCell"/>
</dbReference>
<dbReference type="Gene3D" id="1.25.40.90">
    <property type="match status" value="1"/>
</dbReference>
<feature type="domain" description="VHS" evidence="4">
    <location>
        <begin position="16"/>
        <end position="140"/>
    </location>
</feature>
<feature type="compositionally biased region" description="Basic and acidic residues" evidence="3">
    <location>
        <begin position="444"/>
        <end position="457"/>
    </location>
</feature>
<dbReference type="InterPro" id="IPR038425">
    <property type="entry name" value="GAT_sf"/>
</dbReference>
<dbReference type="PANTHER" id="PTHR46646">
    <property type="entry name" value="TOM1-LIKE PROTEIN 1"/>
    <property type="match status" value="1"/>
</dbReference>
<evidence type="ECO:0000313" key="5">
    <source>
        <dbReference type="EMBL" id="KAJ3425133.1"/>
    </source>
</evidence>
<keyword evidence="2" id="KW-0472">Membrane</keyword>
<dbReference type="Proteomes" id="UP001146793">
    <property type="component" value="Unassembled WGS sequence"/>
</dbReference>
<dbReference type="PANTHER" id="PTHR46646:SF1">
    <property type="entry name" value="TOM1-LIKE PROTEIN 1"/>
    <property type="match status" value="1"/>
</dbReference>
<name>A0AAV7YC75_9EUKA</name>
<evidence type="ECO:0000259" key="4">
    <source>
        <dbReference type="PROSITE" id="PS50179"/>
    </source>
</evidence>
<dbReference type="AlphaFoldDB" id="A0AAV7YC75"/>
<comment type="subcellular location">
    <subcellularLocation>
        <location evidence="1">Membrane</location>
        <topology evidence="1">Peripheral membrane protein</topology>
    </subcellularLocation>
</comment>
<evidence type="ECO:0000256" key="2">
    <source>
        <dbReference type="ARBA" id="ARBA00023136"/>
    </source>
</evidence>
<dbReference type="EMBL" id="JANTQA010000070">
    <property type="protein sequence ID" value="KAJ3425133.1"/>
    <property type="molecule type" value="Genomic_DNA"/>
</dbReference>
<evidence type="ECO:0000313" key="6">
    <source>
        <dbReference type="Proteomes" id="UP001146793"/>
    </source>
</evidence>
<accession>A0AAV7YC75</accession>
<reference evidence="5" key="1">
    <citation type="submission" date="2022-08" db="EMBL/GenBank/DDBJ databases">
        <title>Novel sulphate-reducing endosymbionts in the free-living metamonad Anaeramoeba.</title>
        <authorList>
            <person name="Jerlstrom-Hultqvist J."/>
            <person name="Cepicka I."/>
            <person name="Gallot-Lavallee L."/>
            <person name="Salas-Leiva D."/>
            <person name="Curtis B.A."/>
            <person name="Zahonova K."/>
            <person name="Pipaliya S."/>
            <person name="Dacks J."/>
            <person name="Roger A.J."/>
        </authorList>
    </citation>
    <scope>NUCLEOTIDE SEQUENCE</scope>
    <source>
        <strain evidence="5">Busselton2</strain>
    </source>
</reference>
<feature type="region of interest" description="Disordered" evidence="3">
    <location>
        <begin position="332"/>
        <end position="385"/>
    </location>
</feature>
<protein>
    <submittedName>
        <fullName evidence="5">Target of myb protein</fullName>
    </submittedName>
</protein>
<dbReference type="InterPro" id="IPR008942">
    <property type="entry name" value="ENTH_VHS"/>
</dbReference>
<proteinExistence type="predicted"/>
<feature type="region of interest" description="Disordered" evidence="3">
    <location>
        <begin position="162"/>
        <end position="194"/>
    </location>
</feature>
<dbReference type="InterPro" id="IPR044836">
    <property type="entry name" value="TOL_plant"/>
</dbReference>
<organism evidence="5 6">
    <name type="scientific">Anaeramoeba flamelloides</name>
    <dbReference type="NCBI Taxonomy" id="1746091"/>
    <lineage>
        <taxon>Eukaryota</taxon>
        <taxon>Metamonada</taxon>
        <taxon>Anaeramoebidae</taxon>
        <taxon>Anaeramoeba</taxon>
    </lineage>
</organism>
<evidence type="ECO:0000256" key="3">
    <source>
        <dbReference type="SAM" id="MobiDB-lite"/>
    </source>
</evidence>
<dbReference type="InterPro" id="IPR002014">
    <property type="entry name" value="VHS_dom"/>
</dbReference>
<gene>
    <name evidence="5" type="ORF">M0812_27567</name>
</gene>
<dbReference type="SUPFAM" id="SSF89009">
    <property type="entry name" value="GAT-like domain"/>
    <property type="match status" value="1"/>
</dbReference>
<feature type="compositionally biased region" description="Basic residues" evidence="3">
    <location>
        <begin position="332"/>
        <end position="360"/>
    </location>
</feature>
<feature type="region of interest" description="Disordered" evidence="3">
    <location>
        <begin position="444"/>
        <end position="479"/>
    </location>
</feature>
<dbReference type="GO" id="GO:0035091">
    <property type="term" value="F:phosphatidylinositol binding"/>
    <property type="evidence" value="ECO:0007669"/>
    <property type="project" value="InterPro"/>
</dbReference>
<feature type="compositionally biased region" description="Low complexity" evidence="3">
    <location>
        <begin position="367"/>
        <end position="379"/>
    </location>
</feature>